<proteinExistence type="predicted"/>
<dbReference type="EMBL" id="FNLL01000002">
    <property type="protein sequence ID" value="SDT89637.1"/>
    <property type="molecule type" value="Genomic_DNA"/>
</dbReference>
<name>A0A1H2E3G3_9BACT</name>
<protein>
    <submittedName>
        <fullName evidence="1">Uncharacterized protein</fullName>
    </submittedName>
</protein>
<dbReference type="Proteomes" id="UP000199608">
    <property type="component" value="Unassembled WGS sequence"/>
</dbReference>
<reference evidence="2" key="1">
    <citation type="submission" date="2016-10" db="EMBL/GenBank/DDBJ databases">
        <authorList>
            <person name="Varghese N."/>
            <person name="Submissions S."/>
        </authorList>
    </citation>
    <scope>NUCLEOTIDE SEQUENCE [LARGE SCALE GENOMIC DNA]</scope>
    <source>
        <strain evidence="2">DSM 3384</strain>
    </source>
</reference>
<dbReference type="AlphaFoldDB" id="A0A1H2E3G3"/>
<keyword evidence="2" id="KW-1185">Reference proteome</keyword>
<organism evidence="1 2">
    <name type="scientific">Desulfobacula phenolica</name>
    <dbReference type="NCBI Taxonomy" id="90732"/>
    <lineage>
        <taxon>Bacteria</taxon>
        <taxon>Pseudomonadati</taxon>
        <taxon>Thermodesulfobacteriota</taxon>
        <taxon>Desulfobacteria</taxon>
        <taxon>Desulfobacterales</taxon>
        <taxon>Desulfobacteraceae</taxon>
        <taxon>Desulfobacula</taxon>
    </lineage>
</organism>
<dbReference type="Gene3D" id="3.60.15.10">
    <property type="entry name" value="Ribonuclease Z/Hydroxyacylglutathione hydrolase-like"/>
    <property type="match status" value="1"/>
</dbReference>
<sequence length="62" mass="7178">MKQIIENIYHVGDNECSVYMVDTQSNQGLILIDAGMDLDMIKQINSHGQEEYSWKPLQNLKH</sequence>
<dbReference type="InterPro" id="IPR036866">
    <property type="entry name" value="RibonucZ/Hydroxyglut_hydro"/>
</dbReference>
<evidence type="ECO:0000313" key="2">
    <source>
        <dbReference type="Proteomes" id="UP000199608"/>
    </source>
</evidence>
<evidence type="ECO:0000313" key="1">
    <source>
        <dbReference type="EMBL" id="SDT89637.1"/>
    </source>
</evidence>
<gene>
    <name evidence="1" type="ORF">SAMN04487931_102465</name>
</gene>
<dbReference type="RefSeq" id="WP_245742950.1">
    <property type="nucleotide sequence ID" value="NZ_FNLL01000002.1"/>
</dbReference>
<accession>A0A1H2E3G3</accession>